<evidence type="ECO:0000313" key="2">
    <source>
        <dbReference type="Proteomes" id="UP000188268"/>
    </source>
</evidence>
<accession>A0A1R3K812</accession>
<sequence>MGERERDRPFILFHLLQFPLLRRYYRLRRDNAILFHKLNK</sequence>
<protein>
    <submittedName>
        <fullName evidence="1">Uncharacterized protein</fullName>
    </submittedName>
</protein>
<dbReference type="AlphaFoldDB" id="A0A1R3K812"/>
<dbReference type="Gramene" id="OMP03237">
    <property type="protein sequence ID" value="OMP03237"/>
    <property type="gene ID" value="CCACVL1_02493"/>
</dbReference>
<keyword evidence="2" id="KW-1185">Reference proteome</keyword>
<proteinExistence type="predicted"/>
<name>A0A1R3K812_COCAP</name>
<dbReference type="Proteomes" id="UP000188268">
    <property type="component" value="Unassembled WGS sequence"/>
</dbReference>
<dbReference type="EMBL" id="AWWV01006093">
    <property type="protein sequence ID" value="OMP03237.1"/>
    <property type="molecule type" value="Genomic_DNA"/>
</dbReference>
<organism evidence="1 2">
    <name type="scientific">Corchorus capsularis</name>
    <name type="common">Jute</name>
    <dbReference type="NCBI Taxonomy" id="210143"/>
    <lineage>
        <taxon>Eukaryota</taxon>
        <taxon>Viridiplantae</taxon>
        <taxon>Streptophyta</taxon>
        <taxon>Embryophyta</taxon>
        <taxon>Tracheophyta</taxon>
        <taxon>Spermatophyta</taxon>
        <taxon>Magnoliopsida</taxon>
        <taxon>eudicotyledons</taxon>
        <taxon>Gunneridae</taxon>
        <taxon>Pentapetalae</taxon>
        <taxon>rosids</taxon>
        <taxon>malvids</taxon>
        <taxon>Malvales</taxon>
        <taxon>Malvaceae</taxon>
        <taxon>Grewioideae</taxon>
        <taxon>Apeibeae</taxon>
        <taxon>Corchorus</taxon>
    </lineage>
</organism>
<evidence type="ECO:0000313" key="1">
    <source>
        <dbReference type="EMBL" id="OMP03237.1"/>
    </source>
</evidence>
<comment type="caution">
    <text evidence="1">The sequence shown here is derived from an EMBL/GenBank/DDBJ whole genome shotgun (WGS) entry which is preliminary data.</text>
</comment>
<feature type="non-terminal residue" evidence="1">
    <location>
        <position position="40"/>
    </location>
</feature>
<reference evidence="1 2" key="1">
    <citation type="submission" date="2013-09" db="EMBL/GenBank/DDBJ databases">
        <title>Corchorus capsularis genome sequencing.</title>
        <authorList>
            <person name="Alam M."/>
            <person name="Haque M.S."/>
            <person name="Islam M.S."/>
            <person name="Emdad E.M."/>
            <person name="Islam M.M."/>
            <person name="Ahmed B."/>
            <person name="Halim A."/>
            <person name="Hossen Q.M.M."/>
            <person name="Hossain M.Z."/>
            <person name="Ahmed R."/>
            <person name="Khan M.M."/>
            <person name="Islam R."/>
            <person name="Rashid M.M."/>
            <person name="Khan S.A."/>
            <person name="Rahman M.S."/>
            <person name="Alam M."/>
        </authorList>
    </citation>
    <scope>NUCLEOTIDE SEQUENCE [LARGE SCALE GENOMIC DNA]</scope>
    <source>
        <strain evidence="2">cv. CVL-1</strain>
        <tissue evidence="1">Whole seedling</tissue>
    </source>
</reference>
<gene>
    <name evidence="1" type="ORF">CCACVL1_02493</name>
</gene>